<dbReference type="EC" id="3.6.1.13" evidence="3"/>
<dbReference type="Gene3D" id="3.90.79.10">
    <property type="entry name" value="Nucleoside Triphosphate Pyrophosphohydrolase"/>
    <property type="match status" value="1"/>
</dbReference>
<dbReference type="GO" id="GO:0047631">
    <property type="term" value="F:ADP-ribose diphosphatase activity"/>
    <property type="evidence" value="ECO:0007669"/>
    <property type="project" value="UniProtKB-EC"/>
</dbReference>
<evidence type="ECO:0000256" key="5">
    <source>
        <dbReference type="ARBA" id="ARBA00022723"/>
    </source>
</evidence>
<feature type="binding site" evidence="13">
    <location>
        <position position="120"/>
    </location>
    <ligand>
        <name>Mg(2+)</name>
        <dbReference type="ChEBI" id="CHEBI:18420"/>
        <label>1</label>
    </ligand>
</feature>
<dbReference type="AlphaFoldDB" id="A0A2M8HD26"/>
<evidence type="ECO:0000256" key="13">
    <source>
        <dbReference type="PIRSR" id="PIRSR604385-2"/>
    </source>
</evidence>
<evidence type="ECO:0000256" key="4">
    <source>
        <dbReference type="ARBA" id="ARBA00013297"/>
    </source>
</evidence>
<dbReference type="PANTHER" id="PTHR11839">
    <property type="entry name" value="UDP/ADP-SUGAR PYROPHOSPHATASE"/>
    <property type="match status" value="1"/>
</dbReference>
<comment type="cofactor">
    <cofactor evidence="1 13">
        <name>Mg(2+)</name>
        <dbReference type="ChEBI" id="CHEBI:18420"/>
    </cofactor>
</comment>
<comment type="function">
    <text evidence="8">Acts on ADP-mannose and ADP-glucose as well as ADP-ribose. Prevents glycogen biosynthesis. The reaction catalyzed by this enzyme is a limiting step of the gluconeogenic process.</text>
</comment>
<evidence type="ECO:0000256" key="11">
    <source>
        <dbReference type="ARBA" id="ARBA00033056"/>
    </source>
</evidence>
<dbReference type="GO" id="GO:0006753">
    <property type="term" value="P:nucleoside phosphate metabolic process"/>
    <property type="evidence" value="ECO:0007669"/>
    <property type="project" value="TreeGrafter"/>
</dbReference>
<dbReference type="InterPro" id="IPR004385">
    <property type="entry name" value="NDP_pyrophosphatase"/>
</dbReference>
<evidence type="ECO:0000259" key="15">
    <source>
        <dbReference type="PROSITE" id="PS51462"/>
    </source>
</evidence>
<evidence type="ECO:0000313" key="17">
    <source>
        <dbReference type="Proteomes" id="UP000232060"/>
    </source>
</evidence>
<feature type="short sequence motif" description="Nudix box" evidence="14">
    <location>
        <begin position="121"/>
        <end position="143"/>
    </location>
</feature>
<dbReference type="Proteomes" id="UP000232060">
    <property type="component" value="Unassembled WGS sequence"/>
</dbReference>
<dbReference type="SUPFAM" id="SSF55811">
    <property type="entry name" value="Nudix"/>
    <property type="match status" value="1"/>
</dbReference>
<dbReference type="Pfam" id="PF00293">
    <property type="entry name" value="NUDIX"/>
    <property type="match status" value="1"/>
</dbReference>
<name>A0A2M8HD26_9GAMM</name>
<keyword evidence="7 13" id="KW-0460">Magnesium</keyword>
<proteinExistence type="inferred from homology"/>
<feature type="domain" description="Nudix hydrolase" evidence="15">
    <location>
        <begin position="79"/>
        <end position="217"/>
    </location>
</feature>
<keyword evidence="5 13" id="KW-0479">Metal-binding</keyword>
<evidence type="ECO:0000256" key="14">
    <source>
        <dbReference type="PIRSR" id="PIRSR604385-3"/>
    </source>
</evidence>
<dbReference type="GO" id="GO:0046872">
    <property type="term" value="F:metal ion binding"/>
    <property type="evidence" value="ECO:0007669"/>
    <property type="project" value="UniProtKB-KW"/>
</dbReference>
<evidence type="ECO:0000256" key="2">
    <source>
        <dbReference type="ARBA" id="ARBA00007482"/>
    </source>
</evidence>
<dbReference type="NCBIfam" id="NF008003">
    <property type="entry name" value="PRK10729.1"/>
    <property type="match status" value="1"/>
</dbReference>
<dbReference type="InterPro" id="IPR020084">
    <property type="entry name" value="NUDIX_hydrolase_CS"/>
</dbReference>
<sequence>MNVHSCSRILWSNLAKSSWQECRMSQQALPQTSHYSGDDVKIIDKSSGYNGFFKVNVYRLQHKLFAGGWNEPIVRELFERGHAAALLPYDPVRDQIVLVEQFRIGAMETSATPWLLELVAGIIDEGETAEAVVRREAVEEAGLAVGRCEHAISYLVSPGGSTERIEVYVGEVDASKAEGIHGLAEEGEDIRVHVVSREQAYAWLKEGRIDNAASVIALQWLALNHGELQTRWLAGR</sequence>
<reference evidence="16 17" key="1">
    <citation type="submission" date="2017-11" db="EMBL/GenBank/DDBJ databases">
        <title>Draft genome sequence of environmental isolate Aeromonas lusitania sp. nov. MDC 2473.</title>
        <authorList>
            <person name="Colston S.M."/>
            <person name="Navarro A."/>
            <person name="Martinez-Murcia A.J."/>
            <person name="Graf J."/>
        </authorList>
    </citation>
    <scope>NUCLEOTIDE SEQUENCE [LARGE SCALE GENOMIC DNA]</scope>
    <source>
        <strain evidence="16 17">MDC 2473</strain>
    </source>
</reference>
<protein>
    <recommendedName>
        <fullName evidence="4">ADP-ribose pyrophosphatase</fullName>
        <ecNumber evidence="3">3.6.1.13</ecNumber>
    </recommendedName>
    <alternativeName>
        <fullName evidence="9">ADP-ribose diphosphatase</fullName>
    </alternativeName>
    <alternativeName>
        <fullName evidence="11">ADP-ribose phosphohydrolase</fullName>
    </alternativeName>
    <alternativeName>
        <fullName evidence="10">Adenosine diphosphoribose pyrophosphatase</fullName>
    </alternativeName>
</protein>
<dbReference type="OrthoDB" id="5292471at2"/>
<evidence type="ECO:0000256" key="1">
    <source>
        <dbReference type="ARBA" id="ARBA00001946"/>
    </source>
</evidence>
<evidence type="ECO:0000256" key="8">
    <source>
        <dbReference type="ARBA" id="ARBA00025164"/>
    </source>
</evidence>
<evidence type="ECO:0000256" key="6">
    <source>
        <dbReference type="ARBA" id="ARBA00022801"/>
    </source>
</evidence>
<evidence type="ECO:0000256" key="7">
    <source>
        <dbReference type="ARBA" id="ARBA00022842"/>
    </source>
</evidence>
<dbReference type="PANTHER" id="PTHR11839:SF5">
    <property type="entry name" value="ADP-RIBOSE PYROPHOSPHATASE"/>
    <property type="match status" value="1"/>
</dbReference>
<accession>A0A2M8HD26</accession>
<gene>
    <name evidence="16" type="ORF">CUC44_03910</name>
</gene>
<dbReference type="GO" id="GO:0019144">
    <property type="term" value="F:ADP-sugar diphosphatase activity"/>
    <property type="evidence" value="ECO:0007669"/>
    <property type="project" value="TreeGrafter"/>
</dbReference>
<feature type="binding site" evidence="13">
    <location>
        <position position="188"/>
    </location>
    <ligand>
        <name>Mg(2+)</name>
        <dbReference type="ChEBI" id="CHEBI:18420"/>
        <label>1</label>
    </ligand>
</feature>
<dbReference type="EMBL" id="PGCP01000004">
    <property type="protein sequence ID" value="PJC94455.1"/>
    <property type="molecule type" value="Genomic_DNA"/>
</dbReference>
<feature type="binding site" evidence="13">
    <location>
        <position position="140"/>
    </location>
    <ligand>
        <name>Mg(2+)</name>
        <dbReference type="ChEBI" id="CHEBI:18420"/>
        <label>1</label>
    </ligand>
</feature>
<dbReference type="InterPro" id="IPR015797">
    <property type="entry name" value="NUDIX_hydrolase-like_dom_sf"/>
</dbReference>
<dbReference type="PROSITE" id="PS51462">
    <property type="entry name" value="NUDIX"/>
    <property type="match status" value="1"/>
</dbReference>
<organism evidence="16 17">
    <name type="scientific">Aeromonas lusitana</name>
    <dbReference type="NCBI Taxonomy" id="931529"/>
    <lineage>
        <taxon>Bacteria</taxon>
        <taxon>Pseudomonadati</taxon>
        <taxon>Pseudomonadota</taxon>
        <taxon>Gammaproteobacteria</taxon>
        <taxon>Aeromonadales</taxon>
        <taxon>Aeromonadaceae</taxon>
        <taxon>Aeromonas</taxon>
    </lineage>
</organism>
<dbReference type="NCBIfam" id="TIGR00052">
    <property type="entry name" value="nudix-type nucleoside diphosphatase, YffH/AdpP family"/>
    <property type="match status" value="1"/>
</dbReference>
<comment type="similarity">
    <text evidence="2">Belongs to the Nudix hydrolase family. NudF subfamily.</text>
</comment>
<dbReference type="FunFam" id="3.90.79.10:FF:000011">
    <property type="entry name" value="ADP-ribose pyrophosphatase"/>
    <property type="match status" value="1"/>
</dbReference>
<evidence type="ECO:0000256" key="10">
    <source>
        <dbReference type="ARBA" id="ARBA00030308"/>
    </source>
</evidence>
<feature type="binding site" evidence="13">
    <location>
        <position position="136"/>
    </location>
    <ligand>
        <name>Mg(2+)</name>
        <dbReference type="ChEBI" id="CHEBI:18420"/>
        <label>1</label>
    </ligand>
</feature>
<comment type="catalytic activity">
    <reaction evidence="12">
        <text>ADP-D-ribose + H2O = D-ribose 5-phosphate + AMP + 2 H(+)</text>
        <dbReference type="Rhea" id="RHEA:10412"/>
        <dbReference type="ChEBI" id="CHEBI:15377"/>
        <dbReference type="ChEBI" id="CHEBI:15378"/>
        <dbReference type="ChEBI" id="CHEBI:57967"/>
        <dbReference type="ChEBI" id="CHEBI:78346"/>
        <dbReference type="ChEBI" id="CHEBI:456215"/>
        <dbReference type="EC" id="3.6.1.13"/>
    </reaction>
</comment>
<evidence type="ECO:0000256" key="3">
    <source>
        <dbReference type="ARBA" id="ARBA00012453"/>
    </source>
</evidence>
<comment type="caution">
    <text evidence="16">The sequence shown here is derived from an EMBL/GenBank/DDBJ whole genome shotgun (WGS) entry which is preliminary data.</text>
</comment>
<dbReference type="GO" id="GO:0005829">
    <property type="term" value="C:cytosol"/>
    <property type="evidence" value="ECO:0007669"/>
    <property type="project" value="TreeGrafter"/>
</dbReference>
<evidence type="ECO:0000256" key="9">
    <source>
        <dbReference type="ARBA" id="ARBA00030162"/>
    </source>
</evidence>
<dbReference type="InterPro" id="IPR000086">
    <property type="entry name" value="NUDIX_hydrolase_dom"/>
</dbReference>
<dbReference type="PROSITE" id="PS00893">
    <property type="entry name" value="NUDIX_BOX"/>
    <property type="match status" value="1"/>
</dbReference>
<keyword evidence="6" id="KW-0378">Hydrolase</keyword>
<evidence type="ECO:0000313" key="16">
    <source>
        <dbReference type="EMBL" id="PJC94455.1"/>
    </source>
</evidence>
<keyword evidence="17" id="KW-1185">Reference proteome</keyword>
<evidence type="ECO:0000256" key="12">
    <source>
        <dbReference type="ARBA" id="ARBA00049546"/>
    </source>
</evidence>
<dbReference type="GO" id="GO:0019693">
    <property type="term" value="P:ribose phosphate metabolic process"/>
    <property type="evidence" value="ECO:0007669"/>
    <property type="project" value="TreeGrafter"/>
</dbReference>
<dbReference type="CDD" id="cd24155">
    <property type="entry name" value="NUDIX_ADPRase"/>
    <property type="match status" value="1"/>
</dbReference>